<name>A0ABX7ETU5_9HYPH</name>
<dbReference type="RefSeq" id="WP_203019646.1">
    <property type="nucleotide sequence ID" value="NZ_CP032405.1"/>
</dbReference>
<proteinExistence type="predicted"/>
<evidence type="ECO:0000313" key="1">
    <source>
        <dbReference type="EMBL" id="QRF51750.1"/>
    </source>
</evidence>
<dbReference type="EMBL" id="CP032405">
    <property type="protein sequence ID" value="QRF51750.1"/>
    <property type="molecule type" value="Genomic_DNA"/>
</dbReference>
<accession>A0ABX7ETU5</accession>
<sequence>MMMIREMVTKWLAHMRKPKRDTVSKEHRQVAMPLRADLPLRERSRSLVAVPAQINGARMGSGKF</sequence>
<dbReference type="Proteomes" id="UP000596351">
    <property type="component" value="Chromosome"/>
</dbReference>
<gene>
    <name evidence="1" type="ORF">D4A92_10045</name>
</gene>
<keyword evidence="2" id="KW-1185">Reference proteome</keyword>
<organism evidence="1 2">
    <name type="scientific">Rhizobium rosettiformans</name>
    <dbReference type="NCBI Taxonomy" id="1368430"/>
    <lineage>
        <taxon>Bacteria</taxon>
        <taxon>Pseudomonadati</taxon>
        <taxon>Pseudomonadota</taxon>
        <taxon>Alphaproteobacteria</taxon>
        <taxon>Hyphomicrobiales</taxon>
        <taxon>Rhizobiaceae</taxon>
        <taxon>Rhizobium/Agrobacterium group</taxon>
        <taxon>Rhizobium</taxon>
    </lineage>
</organism>
<reference evidence="1 2" key="1">
    <citation type="submission" date="2018-09" db="EMBL/GenBank/DDBJ databases">
        <title>Rhizobium sp. MAE2-X.</title>
        <authorList>
            <person name="Lee Y."/>
            <person name="Jeon C.O."/>
        </authorList>
    </citation>
    <scope>NUCLEOTIDE SEQUENCE [LARGE SCALE GENOMIC DNA]</scope>
    <source>
        <strain evidence="1 2">MAE2-X</strain>
    </source>
</reference>
<protein>
    <submittedName>
        <fullName evidence="1">Uncharacterized protein</fullName>
    </submittedName>
</protein>
<evidence type="ECO:0000313" key="2">
    <source>
        <dbReference type="Proteomes" id="UP000596351"/>
    </source>
</evidence>